<sequence>MASRNGKKSSGLRMLWIPGGRKSHPKGRYDATNKQISYTTRQKKSEVWSLGGSKAQKDLLQADPDTTLLDGPSTSGLSSSLAAATGATAVAAAAVTTAQCLESHNSPDTTSENSTLYNHQQQISPTTTYSSTSTAPLISPSQSPLELSNYSTPSFTNNNNTTPTTPTTTTTTMPAKSHQPIPVIVTTTTTAEIMEDTNSLQENRFSLLAGKEIITNELDIYTLPSPPTTNLNSQENLNHSSGTTVSQITPSGSPHKLNNGSQNGSVNNSPVKKKQQHRNHNNNQGDVNSIESITEDTVSEKIPSANLDWIDAVVQERQDREILAKPKKKKKKKNVKELDQLDGVPMKESSTDAASVKEEDEKVVKCLYYTLMCCDCTIS</sequence>
<feature type="compositionally biased region" description="Polar residues" evidence="1">
    <location>
        <begin position="103"/>
        <end position="123"/>
    </location>
</feature>
<keyword evidence="3" id="KW-1185">Reference proteome</keyword>
<feature type="region of interest" description="Disordered" evidence="1">
    <location>
        <begin position="225"/>
        <end position="290"/>
    </location>
</feature>
<evidence type="ECO:0000313" key="2">
    <source>
        <dbReference type="EMBL" id="KNC26890.1"/>
    </source>
</evidence>
<feature type="compositionally biased region" description="Low complexity" evidence="1">
    <location>
        <begin position="156"/>
        <end position="172"/>
    </location>
</feature>
<dbReference type="OMA" id="SNFEWID"/>
<dbReference type="Proteomes" id="UP000037069">
    <property type="component" value="Unassembled WGS sequence"/>
</dbReference>
<dbReference type="EMBL" id="JRES01000948">
    <property type="protein sequence ID" value="KNC26890.1"/>
    <property type="molecule type" value="Genomic_DNA"/>
</dbReference>
<feature type="compositionally biased region" description="Polar residues" evidence="1">
    <location>
        <begin position="228"/>
        <end position="252"/>
    </location>
</feature>
<accession>A0A0L0C3M9</accession>
<comment type="caution">
    <text evidence="2">The sequence shown here is derived from an EMBL/GenBank/DDBJ whole genome shotgun (WGS) entry which is preliminary data.</text>
</comment>
<dbReference type="AlphaFoldDB" id="A0A0L0C3M9"/>
<gene>
    <name evidence="2" type="ORF">FF38_10954</name>
</gene>
<evidence type="ECO:0000313" key="3">
    <source>
        <dbReference type="Proteomes" id="UP000037069"/>
    </source>
</evidence>
<feature type="compositionally biased region" description="Polar residues" evidence="1">
    <location>
        <begin position="135"/>
        <end position="155"/>
    </location>
</feature>
<feature type="region of interest" description="Disordered" evidence="1">
    <location>
        <begin position="103"/>
        <end position="176"/>
    </location>
</feature>
<feature type="compositionally biased region" description="Basic residues" evidence="1">
    <location>
        <begin position="271"/>
        <end position="280"/>
    </location>
</feature>
<reference evidence="2 3" key="1">
    <citation type="journal article" date="2015" name="Nat. Commun.">
        <title>Lucilia cuprina genome unlocks parasitic fly biology to underpin future interventions.</title>
        <authorList>
            <person name="Anstead C.A."/>
            <person name="Korhonen P.K."/>
            <person name="Young N.D."/>
            <person name="Hall R.S."/>
            <person name="Jex A.R."/>
            <person name="Murali S.C."/>
            <person name="Hughes D.S."/>
            <person name="Lee S.F."/>
            <person name="Perry T."/>
            <person name="Stroehlein A.J."/>
            <person name="Ansell B.R."/>
            <person name="Breugelmans B."/>
            <person name="Hofmann A."/>
            <person name="Qu J."/>
            <person name="Dugan S."/>
            <person name="Lee S.L."/>
            <person name="Chao H."/>
            <person name="Dinh H."/>
            <person name="Han Y."/>
            <person name="Doddapaneni H.V."/>
            <person name="Worley K.C."/>
            <person name="Muzny D.M."/>
            <person name="Ioannidis P."/>
            <person name="Waterhouse R.M."/>
            <person name="Zdobnov E.M."/>
            <person name="James P.J."/>
            <person name="Bagnall N.H."/>
            <person name="Kotze A.C."/>
            <person name="Gibbs R.A."/>
            <person name="Richards S."/>
            <person name="Batterham P."/>
            <person name="Gasser R.B."/>
        </authorList>
    </citation>
    <scope>NUCLEOTIDE SEQUENCE [LARGE SCALE GENOMIC DNA]</scope>
    <source>
        <strain evidence="2 3">LS</strain>
        <tissue evidence="2">Full body</tissue>
    </source>
</reference>
<feature type="compositionally biased region" description="Low complexity" evidence="1">
    <location>
        <begin position="258"/>
        <end position="269"/>
    </location>
</feature>
<protein>
    <submittedName>
        <fullName evidence="2">Uncharacterized protein</fullName>
    </submittedName>
</protein>
<feature type="region of interest" description="Disordered" evidence="1">
    <location>
        <begin position="324"/>
        <end position="355"/>
    </location>
</feature>
<dbReference type="OrthoDB" id="6608749at2759"/>
<organism evidence="2 3">
    <name type="scientific">Lucilia cuprina</name>
    <name type="common">Green bottle fly</name>
    <name type="synonym">Australian sheep blowfly</name>
    <dbReference type="NCBI Taxonomy" id="7375"/>
    <lineage>
        <taxon>Eukaryota</taxon>
        <taxon>Metazoa</taxon>
        <taxon>Ecdysozoa</taxon>
        <taxon>Arthropoda</taxon>
        <taxon>Hexapoda</taxon>
        <taxon>Insecta</taxon>
        <taxon>Pterygota</taxon>
        <taxon>Neoptera</taxon>
        <taxon>Endopterygota</taxon>
        <taxon>Diptera</taxon>
        <taxon>Brachycera</taxon>
        <taxon>Muscomorpha</taxon>
        <taxon>Oestroidea</taxon>
        <taxon>Calliphoridae</taxon>
        <taxon>Luciliinae</taxon>
        <taxon>Lucilia</taxon>
    </lineage>
</organism>
<proteinExistence type="predicted"/>
<name>A0A0L0C3M9_LUCCU</name>
<evidence type="ECO:0000256" key="1">
    <source>
        <dbReference type="SAM" id="MobiDB-lite"/>
    </source>
</evidence>
<feature type="compositionally biased region" description="Basic residues" evidence="1">
    <location>
        <begin position="325"/>
        <end position="334"/>
    </location>
</feature>
<feature type="region of interest" description="Disordered" evidence="1">
    <location>
        <begin position="1"/>
        <end position="33"/>
    </location>
</feature>
<feature type="compositionally biased region" description="Low complexity" evidence="1">
    <location>
        <begin position="124"/>
        <end position="134"/>
    </location>
</feature>